<dbReference type="InterPro" id="IPR029058">
    <property type="entry name" value="AB_hydrolase_fold"/>
</dbReference>
<feature type="domain" description="Serine aminopeptidase S33" evidence="2">
    <location>
        <begin position="42"/>
        <end position="170"/>
    </location>
</feature>
<dbReference type="STRING" id="1423735.FC15_GL000072"/>
<evidence type="ECO:0000313" key="4">
    <source>
        <dbReference type="Proteomes" id="UP000051315"/>
    </source>
</evidence>
<name>A0A0R1W5M7_9LACO</name>
<dbReference type="Gene3D" id="3.40.50.1820">
    <property type="entry name" value="alpha/beta hydrolase"/>
    <property type="match status" value="1"/>
</dbReference>
<comment type="caution">
    <text evidence="3">The sequence shown here is derived from an EMBL/GenBank/DDBJ whole genome shotgun (WGS) entry which is preliminary data.</text>
</comment>
<accession>A0A0R1W5M7</accession>
<dbReference type="Pfam" id="PF12146">
    <property type="entry name" value="Hydrolase_4"/>
    <property type="match status" value="1"/>
</dbReference>
<keyword evidence="1 3" id="KW-0378">Hydrolase</keyword>
<dbReference type="PANTHER" id="PTHR22946:SF9">
    <property type="entry name" value="POLYKETIDE TRANSFERASE AF380"/>
    <property type="match status" value="1"/>
</dbReference>
<reference evidence="3 4" key="1">
    <citation type="journal article" date="2015" name="Genome Announc.">
        <title>Expanding the biotechnology potential of lactobacilli through comparative genomics of 213 strains and associated genera.</title>
        <authorList>
            <person name="Sun Z."/>
            <person name="Harris H.M."/>
            <person name="McCann A."/>
            <person name="Guo C."/>
            <person name="Argimon S."/>
            <person name="Zhang W."/>
            <person name="Yang X."/>
            <person name="Jeffery I.B."/>
            <person name="Cooney J.C."/>
            <person name="Kagawa T.F."/>
            <person name="Liu W."/>
            <person name="Song Y."/>
            <person name="Salvetti E."/>
            <person name="Wrobel A."/>
            <person name="Rasinkangas P."/>
            <person name="Parkhill J."/>
            <person name="Rea M.C."/>
            <person name="O'Sullivan O."/>
            <person name="Ritari J."/>
            <person name="Douillard F.P."/>
            <person name="Paul Ross R."/>
            <person name="Yang R."/>
            <person name="Briner A.E."/>
            <person name="Felis G.E."/>
            <person name="de Vos W.M."/>
            <person name="Barrangou R."/>
            <person name="Klaenhammer T.R."/>
            <person name="Caufield P.W."/>
            <person name="Cui Y."/>
            <person name="Zhang H."/>
            <person name="O'Toole P.W."/>
        </authorList>
    </citation>
    <scope>NUCLEOTIDE SEQUENCE [LARGE SCALE GENOMIC DNA]</scope>
    <source>
        <strain evidence="3 4">DSM 17758</strain>
    </source>
</reference>
<dbReference type="AlphaFoldDB" id="A0A0R1W5M7"/>
<evidence type="ECO:0000313" key="3">
    <source>
        <dbReference type="EMBL" id="KRM13086.1"/>
    </source>
</evidence>
<evidence type="ECO:0000256" key="1">
    <source>
        <dbReference type="ARBA" id="ARBA00022801"/>
    </source>
</evidence>
<evidence type="ECO:0000259" key="2">
    <source>
        <dbReference type="Pfam" id="PF12146"/>
    </source>
</evidence>
<dbReference type="EMBL" id="AZFX01000009">
    <property type="protein sequence ID" value="KRM13086.1"/>
    <property type="molecule type" value="Genomic_DNA"/>
</dbReference>
<protein>
    <submittedName>
        <fullName evidence="3">Alpha-beta superfamily hydrolase</fullName>
    </submittedName>
</protein>
<dbReference type="PANTHER" id="PTHR22946">
    <property type="entry name" value="DIENELACTONE HYDROLASE DOMAIN-CONTAINING PROTEIN-RELATED"/>
    <property type="match status" value="1"/>
</dbReference>
<organism evidence="3 4">
    <name type="scientific">Lapidilactobacillus concavus DSM 17758</name>
    <dbReference type="NCBI Taxonomy" id="1423735"/>
    <lineage>
        <taxon>Bacteria</taxon>
        <taxon>Bacillati</taxon>
        <taxon>Bacillota</taxon>
        <taxon>Bacilli</taxon>
        <taxon>Lactobacillales</taxon>
        <taxon>Lactobacillaceae</taxon>
        <taxon>Lapidilactobacillus</taxon>
    </lineage>
</organism>
<dbReference type="InterPro" id="IPR022742">
    <property type="entry name" value="Hydrolase_4"/>
</dbReference>
<dbReference type="Proteomes" id="UP000051315">
    <property type="component" value="Unassembled WGS sequence"/>
</dbReference>
<dbReference type="SUPFAM" id="SSF53474">
    <property type="entry name" value="alpha/beta-Hydrolases"/>
    <property type="match status" value="1"/>
</dbReference>
<dbReference type="PATRIC" id="fig|1423735.3.peg.73"/>
<dbReference type="GO" id="GO:0052689">
    <property type="term" value="F:carboxylic ester hydrolase activity"/>
    <property type="evidence" value="ECO:0007669"/>
    <property type="project" value="UniProtKB-ARBA"/>
</dbReference>
<gene>
    <name evidence="3" type="ORF">FC15_GL000072</name>
</gene>
<dbReference type="InterPro" id="IPR050261">
    <property type="entry name" value="FrsA_esterase"/>
</dbReference>
<dbReference type="RefSeq" id="WP_057823322.1">
    <property type="nucleotide sequence ID" value="NZ_AZFX01000009.1"/>
</dbReference>
<proteinExistence type="predicted"/>
<sequence length="265" mass="29605">MGIKWLEMTIALEYDVTTFSLPIEDGTIVGHAYKPKNNDITNKTIIISHGFAETSAMFDHYARRFASTGYYTVTFDFRGGSLEGKSTGLKSTEMSIFTEIADLKTVINFVQKQESSSRSNLYLMGDSQGGLVSAIVGDNFTKQLGGLILLYPALVIPDDARKRYHSLAEIPDTVDLGIPIGKVYYEKLLDYEVFDHVGHFGKSVLILHGDQDEVVPLSYSKRVAKVYSHAKLIVMKDAKHGFNEIESRIAGDYILEFLNKDEILN</sequence>
<keyword evidence="4" id="KW-1185">Reference proteome</keyword>
<dbReference type="OrthoDB" id="9780269at2"/>